<reference evidence="1" key="1">
    <citation type="submission" date="2021-06" db="EMBL/GenBank/DDBJ databases">
        <authorList>
            <person name="Kallberg Y."/>
            <person name="Tangrot J."/>
            <person name="Rosling A."/>
        </authorList>
    </citation>
    <scope>NUCLEOTIDE SEQUENCE</scope>
    <source>
        <strain evidence="1">MA461A</strain>
    </source>
</reference>
<organism evidence="1 2">
    <name type="scientific">Racocetra persica</name>
    <dbReference type="NCBI Taxonomy" id="160502"/>
    <lineage>
        <taxon>Eukaryota</taxon>
        <taxon>Fungi</taxon>
        <taxon>Fungi incertae sedis</taxon>
        <taxon>Mucoromycota</taxon>
        <taxon>Glomeromycotina</taxon>
        <taxon>Glomeromycetes</taxon>
        <taxon>Diversisporales</taxon>
        <taxon>Gigasporaceae</taxon>
        <taxon>Racocetra</taxon>
    </lineage>
</organism>
<feature type="non-terminal residue" evidence="1">
    <location>
        <position position="1"/>
    </location>
</feature>
<dbReference type="Proteomes" id="UP000789920">
    <property type="component" value="Unassembled WGS sequence"/>
</dbReference>
<evidence type="ECO:0000313" key="2">
    <source>
        <dbReference type="Proteomes" id="UP000789920"/>
    </source>
</evidence>
<protein>
    <submittedName>
        <fullName evidence="1">26457_t:CDS:1</fullName>
    </submittedName>
</protein>
<dbReference type="EMBL" id="CAJVQC010048878">
    <property type="protein sequence ID" value="CAG8786858.1"/>
    <property type="molecule type" value="Genomic_DNA"/>
</dbReference>
<accession>A0ACA9RCQ0</accession>
<feature type="non-terminal residue" evidence="1">
    <location>
        <position position="112"/>
    </location>
</feature>
<sequence>LHFGLYAKDWWIPHSTNNDVTYTHLYPVRLSMKTITTINQCDFIVIIGQDSFEPGYLYQSKALQRKMLFRLEYEQTKSEINKEQTLTYMKEDWQNEQIMDKLFNYHLKKFIA</sequence>
<evidence type="ECO:0000313" key="1">
    <source>
        <dbReference type="EMBL" id="CAG8786858.1"/>
    </source>
</evidence>
<keyword evidence="2" id="KW-1185">Reference proteome</keyword>
<proteinExistence type="predicted"/>
<comment type="caution">
    <text evidence="1">The sequence shown here is derived from an EMBL/GenBank/DDBJ whole genome shotgun (WGS) entry which is preliminary data.</text>
</comment>
<gene>
    <name evidence="1" type="ORF">RPERSI_LOCUS18455</name>
</gene>
<name>A0ACA9RCQ0_9GLOM</name>